<gene>
    <name evidence="1" type="ORF">O6H91_07G085600</name>
</gene>
<reference evidence="2" key="1">
    <citation type="journal article" date="2024" name="Proc. Natl. Acad. Sci. U.S.A.">
        <title>Extraordinary preservation of gene collinearity over three hundred million years revealed in homosporous lycophytes.</title>
        <authorList>
            <person name="Li C."/>
            <person name="Wickell D."/>
            <person name="Kuo L.Y."/>
            <person name="Chen X."/>
            <person name="Nie B."/>
            <person name="Liao X."/>
            <person name="Peng D."/>
            <person name="Ji J."/>
            <person name="Jenkins J."/>
            <person name="Williams M."/>
            <person name="Shu S."/>
            <person name="Plott C."/>
            <person name="Barry K."/>
            <person name="Rajasekar S."/>
            <person name="Grimwood J."/>
            <person name="Han X."/>
            <person name="Sun S."/>
            <person name="Hou Z."/>
            <person name="He W."/>
            <person name="Dai G."/>
            <person name="Sun C."/>
            <person name="Schmutz J."/>
            <person name="Leebens-Mack J.H."/>
            <person name="Li F.W."/>
            <person name="Wang L."/>
        </authorList>
    </citation>
    <scope>NUCLEOTIDE SEQUENCE [LARGE SCALE GENOMIC DNA]</scope>
    <source>
        <strain evidence="2">cv. PW_Plant_1</strain>
    </source>
</reference>
<evidence type="ECO:0000313" key="1">
    <source>
        <dbReference type="EMBL" id="KAJ7550153.1"/>
    </source>
</evidence>
<protein>
    <submittedName>
        <fullName evidence="1">Uncharacterized protein</fullName>
    </submittedName>
</protein>
<comment type="caution">
    <text evidence="1">The sequence shown here is derived from an EMBL/GenBank/DDBJ whole genome shotgun (WGS) entry which is preliminary data.</text>
</comment>
<sequence>MHYEKENLRDSPDYDYSQQDATIEEFKRSWKVFQSSDSEEEKQEALEMAMKTFVRLAETLSNPAQLAERIGDTKFFSFVLAHKFVTSLERLKVSNPYCIWDIKDLVLFFKENKQGKNGAGKDMLNVLQNLVTPPFEIQVFLDAGLLLYIVSLLSQLLGLRNFSDSKHIPEKNQNNVDIDGSNTFTADSLPSLRRSLTFLKDCGVDQKLIMQVQGSLIHILASLARHPGAAKKSAEEDSLQLLCYMIVSFSENYSAAKLWTLSSVTFEYTRIQQELIQILRLLIISGNGSLAKYFRAHQLIKVLLKAVMNYNNKSGDADYTLEVVSLLVDCIKLSSRSEAGDVKLHEDFLNAHGYRLLVQFALDLSSSFSNTSSDFGHTAMHGSTNDLITSANSSETILLDMNTASTCIRDESNHNGDTLLPLPLSRLLDIFVELAQTGFIETEEIGKVVLHGTHKAANVPSAKSDTNHVDLSLARAEDFTNFKIRDIFAIQVLQDVFLKSENLDLRIEVLNRLLRIFSSHPENYSKITEKLQIMSLFISNMSAFPQILQEQLLKLLEYISTVLNIVPNQELLSLLYILQRPLQGSLAVLILSFFLKLLSFDHQYKAVFREVGLLELLINRIKQLDTSGEAASQQSQLDSLRAQNRTVEEEQAVFIPSEEDAYKASLTDENTIQLVWDCLHAMLKRSNENQAFFRKWNGVQAAVPLLTFSIHRKGVLKLVSCIIREDTIQSHSEEIGLLINVVMTGVATGTSGVLWKLDTMALLDTLWSLCSILSGNAAAKEVFRELKGFTLLGTVLHYLQSEQVNDCDFSMPAVSVLPDIPPLALRMEILNAVLQLMMIAASGNPQNRAKLNENIVSQSFIYLLSKSGLLCSEYEGHVIEQLFDVSIERIKSPARHYWPSIPKVRSPTISLSEDWTWLGEGIMRDEHFSDLVEASSSKPPGARRADIFNVGPIEVLFFCLTQFTQLGQLKVLTFVQRLSCISFHNKDHLVSSGVVRMLLEVVLSNTDSPAPLTMQAVDIVGLLGAYRVSSSDLCMLLRYIWQLKDASLWQPRQIVLDMMEKLLHIKGVSSENLMHTSFMEFSMTGAGYACLDVALGVRTWPPLGGFSFVCWIRYERSLRRSNVEQVSIDKSTLPNQKGHVKSNTAGPVIRLFSLEHAEEKGSSLLELIIDDFGILTLTTGSTSRFTFKEVHLDDGVWYHLAVVYNKSSTLAGIFQTSTANLYINGSHRSTGKLSSSPLSIRRALQAVIGTPSSMAEVSSLSWQLGSCYFFEDMLSAQSICLIYALGRSYRGLFQDSDLLQFIPQEACSGNNLNVLEEVEYLLASHRLSKNGTQSDSRKIESEPEAVREIERLLAFQDQVFGKKLIFAFDWKAASGYDSSAPASLLNLVDPISSAASPFGLPHHGRLAGDVEVLVPGCLGDSIRKIGGITIVLALLEAAQTREMLHLALLLLVHVLNRHPRNAYDMLACGGYHLLAIFLYHHMELLALQDLELLFQLAACEASFPLSQVKSKPAACDVAVAEMVTEKPDTLVPSVNSDDQTSSVGSEPDTLDIYNHENTSSCLSDTGGTELNEEYSNCVVLVNSYMMEHVLLDWSLWGSATVAIQLAVFNFIERLVGFHQYRSHNLKVLRQVNIVQHLLATLQRRDLEIPVIEKIVVLLGILLEDGFSCSELKYVADFVVVTFDPPEIVNGDSPIPRESMGLQLVTRNILLEMLVNLQMTISSDALERWHKTVSSQVVTFLIDEAVHPTSIRWVVTLLGVCLSSSKTFAANFHDSGGYRALVQVLPGFYDAPELYYILFSLIFGKSVYPRQHEVRLLDFYELMPKNGSIKEIFFPELLDCVLAMSKAAFDKMSLQSELAHQTGNHLCYGESLLEKWKRADEAMMEDLQGEALLHNSYGERLMSGDAAAPSLLTSILHFMVDLAKLYHPFATACWRQGFLQSCVDLYFCIARSAYAAHVAEGSIPEEQDYLKHISNDYKIGKMSFSQMNVEHAHEKLNARKELSLLSASNNLHDIDSTVLEAERLSSEEIECLNIFELDNFEKLMLLVGVPVPDDPMQANKQTENELQLEMVPPNTSTELSPILSTSIFSTSPISSEKSDFGADLLSSNVPETNPTLVAAETRSASQNSAYSNPTSDSNMALPPDSNIHLSSPYMRSSKITASLLLQLESKGCGGGFFTAAATAVLDLIAEILAHALFLRTKATTMIEETLESVLLDIECDAVLAFQGLCLSRVMKFFKRRLLPEEKSNQKLDERCWLSNLASLSAIIVDRLNIGAFPEPEAPSKVLEFLLAMLQLAKKHGWLGEVTSSSKVALFMRPASRHIETHVQTLMKTTTRAIMYSFLPSALSLSDNELLKKGPDLLETKLLVDGDAGESGLDNIGILQLLLENQELIFCSSYVDFGLLYCLLVNVIPMFQDSRQTARSLALDLCKALLTHCRNALEEVLVCKSSQGVSLDLFHGGFDRLLSNDVIGFFTWFDDAKDNLQRVLHCRASSMWMKFVLTASQLRGPSRRKLDSHLKKERGKMTNEQYKEKIWYMKQMTDRRVALNVIRKKILTSIRIMRQDKYGRVLFAQREWPIHFQQLSHERGLWPVSKASIEGLPLWQLSATEGPFRKRQKLVLSKSRMYLSNLSAKKSNSNGFQEDLPESTSLVANLENPDYNSFFLLFPLGVNSQQRLTQNIESDLHMELEQDGGSSSAMLEWSNESPSRDDGASLVSYQKTARKDLCLNLVPQSVSGDTLIFSLPSCHYVPEEVNHALWKPEDDLLDNGEFLVRPYLRPGDKIRFYYNCECIRGLDKRDGIFIIGDLALYVIENYYINDAACICEKEGEDDLSVIDRAFDVKSSTSGSAVLQGSGLVKGEGPIGWPGGKGWAYSGIAWGIDEIGTGHCMPHSWKMWKLESVRELLKRRYQLRSVGIELFSVDGNNELLVFHKGERDEVFNKLLAINISRTTKLDPSISGNSNQGEGRQMFGIMAKSISKLWLNGEISNFQYLMHLNTLAGRGYCDLTQYPVFPWVLADYESKELDLNNPTTFRRLDKPMGALSSEREQKFRKRYDNWDDPQIPRFHYGSHYSSAEIVLFYLIRMPPFSSGNVKLHGGQFDHADRLFNSIRDTWLSSSQGNTSDVKELIPEFFYLSEFLENRFDFNLGTKQTGDKVDDILLPPWAKGSAHEFVQKHREALESQYVSENLHHWIDLIFGYKQQGKAAIEATNVFFHSTYEGAIDIDSIPDPAKKASILAQINHFGQTPRQLFLKPHPKRKYCEKRPSVHALHKSARLVLQEMRTNASFISQIGFNGNKLFVAGSNCLLKPPSYKKYISWGYPDNSLRMFLYNQDRLLSTHEGMHNGQVQSAGISQDGQIIVTGGEDGVVAVWQLSTDWTQRKRAMQLRSSLCAHTQSVTTIAVSQPYSLIVSGSRDCTVIFWDLTNLEYIRQLPKLQAPASALHVNAMKGEVIIASGTTLVVWSINGDCLAAVNISQLLSGSILSIATPQFSDWIETGWIITGHQSGAIKVWQRGHVNPEIARMDRQSRIAPVSELDNKTNQTDFATPIHGDQQSKILKKSCITGGIPVYQLELHKILKWHSQPVTALYLSRDLKQLLSGDAGGHLISWSLPEDGGQNLIQGKQHELCTFCQESLSESGGRYHCRNCGRSGCQNCCSMLVALENLGFSTPENDTLTDHSKQLVTK</sequence>
<keyword evidence="2" id="KW-1185">Reference proteome</keyword>
<dbReference type="EMBL" id="CM055098">
    <property type="protein sequence ID" value="KAJ7550153.1"/>
    <property type="molecule type" value="Genomic_DNA"/>
</dbReference>
<name>A0ACC2D754_DIPCM</name>
<accession>A0ACC2D754</accession>
<proteinExistence type="predicted"/>
<dbReference type="Proteomes" id="UP001162992">
    <property type="component" value="Chromosome 7"/>
</dbReference>
<organism evidence="1 2">
    <name type="scientific">Diphasiastrum complanatum</name>
    <name type="common">Issler's clubmoss</name>
    <name type="synonym">Lycopodium complanatum</name>
    <dbReference type="NCBI Taxonomy" id="34168"/>
    <lineage>
        <taxon>Eukaryota</taxon>
        <taxon>Viridiplantae</taxon>
        <taxon>Streptophyta</taxon>
        <taxon>Embryophyta</taxon>
        <taxon>Tracheophyta</taxon>
        <taxon>Lycopodiopsida</taxon>
        <taxon>Lycopodiales</taxon>
        <taxon>Lycopodiaceae</taxon>
        <taxon>Lycopodioideae</taxon>
        <taxon>Diphasiastrum</taxon>
    </lineage>
</organism>
<evidence type="ECO:0000313" key="2">
    <source>
        <dbReference type="Proteomes" id="UP001162992"/>
    </source>
</evidence>